<dbReference type="PANTHER" id="PTHR19288:SF46">
    <property type="entry name" value="HALOACID DEHALOGENASE-LIKE HYDROLASE DOMAIN-CONTAINING PROTEIN 2"/>
    <property type="match status" value="1"/>
</dbReference>
<accession>A0A844GB78</accession>
<comment type="caution">
    <text evidence="1">The sequence shown here is derived from an EMBL/GenBank/DDBJ whole genome shotgun (WGS) entry which is preliminary data.</text>
</comment>
<dbReference type="NCBIfam" id="TIGR01460">
    <property type="entry name" value="HAD-SF-IIA"/>
    <property type="match status" value="1"/>
</dbReference>
<dbReference type="InterPro" id="IPR036412">
    <property type="entry name" value="HAD-like_sf"/>
</dbReference>
<dbReference type="PANTHER" id="PTHR19288">
    <property type="entry name" value="4-NITROPHENYLPHOSPHATASE-RELATED"/>
    <property type="match status" value="1"/>
</dbReference>
<dbReference type="EMBL" id="VUNS01000044">
    <property type="protein sequence ID" value="MST99628.1"/>
    <property type="molecule type" value="Genomic_DNA"/>
</dbReference>
<dbReference type="AlphaFoldDB" id="A0A844GB78"/>
<evidence type="ECO:0000313" key="1">
    <source>
        <dbReference type="EMBL" id="MST99628.1"/>
    </source>
</evidence>
<dbReference type="GO" id="GO:0005737">
    <property type="term" value="C:cytoplasm"/>
    <property type="evidence" value="ECO:0007669"/>
    <property type="project" value="TreeGrafter"/>
</dbReference>
<dbReference type="InterPro" id="IPR006357">
    <property type="entry name" value="HAD-SF_hydro_IIA"/>
</dbReference>
<keyword evidence="2" id="KW-1185">Reference proteome</keyword>
<evidence type="ECO:0000313" key="2">
    <source>
        <dbReference type="Proteomes" id="UP000435649"/>
    </source>
</evidence>
<proteinExistence type="predicted"/>
<dbReference type="Pfam" id="PF13242">
    <property type="entry name" value="Hydrolase_like"/>
    <property type="match status" value="1"/>
</dbReference>
<reference evidence="1 2" key="1">
    <citation type="submission" date="2019-08" db="EMBL/GenBank/DDBJ databases">
        <title>In-depth cultivation of the pig gut microbiome towards novel bacterial diversity and tailored functional studies.</title>
        <authorList>
            <person name="Wylensek D."/>
            <person name="Hitch T.C.A."/>
            <person name="Clavel T."/>
        </authorList>
    </citation>
    <scope>NUCLEOTIDE SEQUENCE [LARGE SCALE GENOMIC DNA]</scope>
    <source>
        <strain evidence="1 2">BBE-744-WT-12</strain>
    </source>
</reference>
<dbReference type="RefSeq" id="WP_106051598.1">
    <property type="nucleotide sequence ID" value="NZ_CALXOB010000007.1"/>
</dbReference>
<gene>
    <name evidence="1" type="ORF">FYJ85_21600</name>
</gene>
<protein>
    <submittedName>
        <fullName evidence="1">HAD-IIA family hydrolase</fullName>
    </submittedName>
</protein>
<organism evidence="1 2">
    <name type="scientific">Victivallis lenta</name>
    <dbReference type="NCBI Taxonomy" id="2606640"/>
    <lineage>
        <taxon>Bacteria</taxon>
        <taxon>Pseudomonadati</taxon>
        <taxon>Lentisphaerota</taxon>
        <taxon>Lentisphaeria</taxon>
        <taxon>Victivallales</taxon>
        <taxon>Victivallaceae</taxon>
        <taxon>Victivallis</taxon>
    </lineage>
</organism>
<dbReference type="Gene3D" id="3.40.50.1000">
    <property type="entry name" value="HAD superfamily/HAD-like"/>
    <property type="match status" value="2"/>
</dbReference>
<sequence>MTFLDFLSRDPSRFDAMLLDLDGTLLLGDEPLPGAAELIALLRRNRTPFFFLTNNCSNTSGEIAARLNAAGIEAYPEDIAGAAAPLREELARKGWEKLRFFLIGSATFPEQLGLRYATDPKRIGECGGILFLGGLHDWRTSFHAVLNELMKRPELPVVIPNPDRLNPVKGGVTLCPLGQFELVRFHLRELGIEIRPLHMGKPCPAVYEHVLARFPAGTRRERVAGVGDFLGSDIEGANRAGLQSAVVLTGLTDRKTAETAEGFRRPGFIFDSIG</sequence>
<name>A0A844GB78_9BACT</name>
<dbReference type="Proteomes" id="UP000435649">
    <property type="component" value="Unassembled WGS sequence"/>
</dbReference>
<keyword evidence="1" id="KW-0378">Hydrolase</keyword>
<dbReference type="InterPro" id="IPR023214">
    <property type="entry name" value="HAD_sf"/>
</dbReference>
<dbReference type="SUPFAM" id="SSF56784">
    <property type="entry name" value="HAD-like"/>
    <property type="match status" value="1"/>
</dbReference>
<dbReference type="Pfam" id="PF13344">
    <property type="entry name" value="Hydrolase_6"/>
    <property type="match status" value="1"/>
</dbReference>
<dbReference type="GO" id="GO:0016791">
    <property type="term" value="F:phosphatase activity"/>
    <property type="evidence" value="ECO:0007669"/>
    <property type="project" value="TreeGrafter"/>
</dbReference>